<dbReference type="Gene3D" id="3.10.580.10">
    <property type="entry name" value="CBS-domain"/>
    <property type="match status" value="1"/>
</dbReference>
<dbReference type="OrthoDB" id="9790355at2"/>
<dbReference type="Pfam" id="PF01769">
    <property type="entry name" value="MgtE"/>
    <property type="match status" value="1"/>
</dbReference>
<reference evidence="11 12" key="1">
    <citation type="submission" date="2018-07" db="EMBL/GenBank/DDBJ databases">
        <title>The draft genome of Phyllobacterium salinisoli.</title>
        <authorList>
            <person name="Liu L."/>
            <person name="Li L."/>
            <person name="Zhang X."/>
            <person name="Liang L."/>
        </authorList>
    </citation>
    <scope>NUCLEOTIDE SEQUENCE [LARGE SCALE GENOMIC DNA]</scope>
    <source>
        <strain evidence="11 12">LLAN61</strain>
    </source>
</reference>
<keyword evidence="5 9" id="KW-0460">Magnesium</keyword>
<evidence type="ECO:0000256" key="1">
    <source>
        <dbReference type="ARBA" id="ARBA00004141"/>
    </source>
</evidence>
<dbReference type="PANTHER" id="PTHR43773">
    <property type="entry name" value="MAGNESIUM TRANSPORTER MGTE"/>
    <property type="match status" value="1"/>
</dbReference>
<dbReference type="SUPFAM" id="SSF158791">
    <property type="entry name" value="MgtE N-terminal domain-like"/>
    <property type="match status" value="1"/>
</dbReference>
<dbReference type="InterPro" id="IPR006669">
    <property type="entry name" value="MgtE_transporter"/>
</dbReference>
<evidence type="ECO:0000256" key="5">
    <source>
        <dbReference type="ARBA" id="ARBA00022842"/>
    </source>
</evidence>
<dbReference type="PANTHER" id="PTHR43773:SF1">
    <property type="entry name" value="MAGNESIUM TRANSPORTER MGTE"/>
    <property type="match status" value="1"/>
</dbReference>
<comment type="function">
    <text evidence="9">Acts as a magnesium transporter.</text>
</comment>
<dbReference type="GO" id="GO:0015095">
    <property type="term" value="F:magnesium ion transmembrane transporter activity"/>
    <property type="evidence" value="ECO:0007669"/>
    <property type="project" value="UniProtKB-UniRule"/>
</dbReference>
<keyword evidence="7 9" id="KW-0472">Membrane</keyword>
<sequence>MTQNKFPPEVFNPEILDGSDLPAAVIAHRLAGMHPADAIEILNDLDIDDAIAAIAHLPHEQAVNLLDRPELRRTDEIFENLPLNLAGGFLDAMSADRVTDIFQELEDPARTRLFAILDTETKAALKKLLHYPPDTAGSLMTTELISVPATWTVSRTLQHIRDVERSRETVYAIYVVDPATKVLQRVVTLRRLITSEPGTPIISVGHDGNPVTISPLTDREDVARLFRKHDLLAVPVVDDDRHVIGIVTVDDVLDAMTHEMTEDTYKFGGLEAITKPYMEIGFLEMLRKRGGWLSILFLSEMLTASAMQYFEVELEKAVVLALFIPLVMSSGGNSGSQATSLLIRALALQDIKLRDWWKVALRELPTGFALGSLLGIICLIRITTWQMLGLYDYGPHWMLIAATIAAALVGIVTFGSLSGSMLPFILQRLGFDPASASAPFVATLVDVTGLVIYFSVALIFLSGTLL</sequence>
<dbReference type="SMART" id="SM00924">
    <property type="entry name" value="MgtE_N"/>
    <property type="match status" value="1"/>
</dbReference>
<keyword evidence="8" id="KW-0129">CBS domain</keyword>
<evidence type="ECO:0000313" key="12">
    <source>
        <dbReference type="Proteomes" id="UP000253420"/>
    </source>
</evidence>
<dbReference type="SUPFAM" id="SSF161093">
    <property type="entry name" value="MgtE membrane domain-like"/>
    <property type="match status" value="1"/>
</dbReference>
<evidence type="ECO:0000256" key="4">
    <source>
        <dbReference type="ARBA" id="ARBA00022692"/>
    </source>
</evidence>
<dbReference type="GO" id="GO:0046872">
    <property type="term" value="F:metal ion binding"/>
    <property type="evidence" value="ECO:0007669"/>
    <property type="project" value="UniProtKB-KW"/>
</dbReference>
<dbReference type="InterPro" id="IPR006667">
    <property type="entry name" value="SLC41_membr_dom"/>
</dbReference>
<dbReference type="PROSITE" id="PS51371">
    <property type="entry name" value="CBS"/>
    <property type="match status" value="1"/>
</dbReference>
<comment type="subcellular location">
    <subcellularLocation>
        <location evidence="9">Cell membrane</location>
        <topology evidence="9">Multi-pass membrane protein</topology>
    </subcellularLocation>
    <subcellularLocation>
        <location evidence="1">Membrane</location>
        <topology evidence="1">Multi-pass membrane protein</topology>
    </subcellularLocation>
</comment>
<feature type="transmembrane region" description="Helical" evidence="9">
    <location>
        <begin position="438"/>
        <end position="461"/>
    </location>
</feature>
<keyword evidence="9" id="KW-1003">Cell membrane</keyword>
<evidence type="ECO:0000256" key="6">
    <source>
        <dbReference type="ARBA" id="ARBA00022989"/>
    </source>
</evidence>
<comment type="caution">
    <text evidence="11">The sequence shown here is derived from an EMBL/GenBank/DDBJ whole genome shotgun (WGS) entry which is preliminary data.</text>
</comment>
<dbReference type="EMBL" id="QOZG01000008">
    <property type="protein sequence ID" value="RCS22463.1"/>
    <property type="molecule type" value="Genomic_DNA"/>
</dbReference>
<dbReference type="Pfam" id="PF03448">
    <property type="entry name" value="MgtE_N"/>
    <property type="match status" value="1"/>
</dbReference>
<dbReference type="Proteomes" id="UP000253420">
    <property type="component" value="Unassembled WGS sequence"/>
</dbReference>
<protein>
    <recommendedName>
        <fullName evidence="9">Magnesium transporter MgtE</fullName>
    </recommendedName>
</protein>
<evidence type="ECO:0000256" key="3">
    <source>
        <dbReference type="ARBA" id="ARBA00022448"/>
    </source>
</evidence>
<dbReference type="AlphaFoldDB" id="A0A368K1W1"/>
<comment type="similarity">
    <text evidence="2 9">Belongs to the SLC41A transporter family.</text>
</comment>
<keyword evidence="4 9" id="KW-0812">Transmembrane</keyword>
<dbReference type="Gene3D" id="1.25.60.10">
    <property type="entry name" value="MgtE N-terminal domain-like"/>
    <property type="match status" value="1"/>
</dbReference>
<feature type="domain" description="CBS" evidence="10">
    <location>
        <begin position="201"/>
        <end position="262"/>
    </location>
</feature>
<comment type="caution">
    <text evidence="9">Lacks conserved residue(s) required for the propagation of feature annotation.</text>
</comment>
<keyword evidence="9" id="KW-0479">Metal-binding</keyword>
<dbReference type="InterPro" id="IPR038076">
    <property type="entry name" value="MgtE_N_sf"/>
</dbReference>
<evidence type="ECO:0000259" key="10">
    <source>
        <dbReference type="PROSITE" id="PS51371"/>
    </source>
</evidence>
<dbReference type="NCBIfam" id="TIGR00400">
    <property type="entry name" value="mgtE"/>
    <property type="match status" value="1"/>
</dbReference>
<dbReference type="InterPro" id="IPR046342">
    <property type="entry name" value="CBS_dom_sf"/>
</dbReference>
<dbReference type="InterPro" id="IPR006668">
    <property type="entry name" value="Mg_transptr_MgtE_intracell_dom"/>
</dbReference>
<proteinExistence type="inferred from homology"/>
<evidence type="ECO:0000256" key="2">
    <source>
        <dbReference type="ARBA" id="ARBA00009749"/>
    </source>
</evidence>
<evidence type="ECO:0000256" key="7">
    <source>
        <dbReference type="ARBA" id="ARBA00023136"/>
    </source>
</evidence>
<evidence type="ECO:0000313" key="11">
    <source>
        <dbReference type="EMBL" id="RCS22463.1"/>
    </source>
</evidence>
<dbReference type="InterPro" id="IPR000644">
    <property type="entry name" value="CBS_dom"/>
</dbReference>
<dbReference type="RefSeq" id="WP_114442052.1">
    <property type="nucleotide sequence ID" value="NZ_QOZG01000008.1"/>
</dbReference>
<feature type="transmembrane region" description="Helical" evidence="9">
    <location>
        <begin position="397"/>
        <end position="426"/>
    </location>
</feature>
<accession>A0A368K1W1</accession>
<dbReference type="CDD" id="cd04606">
    <property type="entry name" value="CBS_pair_Mg_transporter"/>
    <property type="match status" value="1"/>
</dbReference>
<dbReference type="Gene3D" id="1.10.357.20">
    <property type="entry name" value="SLC41 divalent cation transporters, integral membrane domain"/>
    <property type="match status" value="1"/>
</dbReference>
<dbReference type="Pfam" id="PF00571">
    <property type="entry name" value="CBS"/>
    <property type="match status" value="2"/>
</dbReference>
<dbReference type="SUPFAM" id="SSF54631">
    <property type="entry name" value="CBS-domain pair"/>
    <property type="match status" value="1"/>
</dbReference>
<evidence type="ECO:0000256" key="8">
    <source>
        <dbReference type="PROSITE-ProRule" id="PRU00703"/>
    </source>
</evidence>
<feature type="transmembrane region" description="Helical" evidence="9">
    <location>
        <begin position="364"/>
        <end position="385"/>
    </location>
</feature>
<dbReference type="InterPro" id="IPR036739">
    <property type="entry name" value="SLC41_membr_dom_sf"/>
</dbReference>
<organism evidence="11 12">
    <name type="scientific">Phyllobacterium salinisoli</name>
    <dbReference type="NCBI Taxonomy" id="1899321"/>
    <lineage>
        <taxon>Bacteria</taxon>
        <taxon>Pseudomonadati</taxon>
        <taxon>Pseudomonadota</taxon>
        <taxon>Alphaproteobacteria</taxon>
        <taxon>Hyphomicrobiales</taxon>
        <taxon>Phyllobacteriaceae</taxon>
        <taxon>Phyllobacterium</taxon>
    </lineage>
</organism>
<comment type="subunit">
    <text evidence="9">Homodimer.</text>
</comment>
<gene>
    <name evidence="11" type="primary">mgtE</name>
    <name evidence="11" type="ORF">DUT91_18895</name>
</gene>
<keyword evidence="12" id="KW-1185">Reference proteome</keyword>
<dbReference type="SMART" id="SM00116">
    <property type="entry name" value="CBS"/>
    <property type="match status" value="2"/>
</dbReference>
<dbReference type="GO" id="GO:0005886">
    <property type="term" value="C:plasma membrane"/>
    <property type="evidence" value="ECO:0007669"/>
    <property type="project" value="UniProtKB-SubCell"/>
</dbReference>
<name>A0A368K1W1_9HYPH</name>
<evidence type="ECO:0000256" key="9">
    <source>
        <dbReference type="RuleBase" id="RU362011"/>
    </source>
</evidence>
<keyword evidence="6 9" id="KW-1133">Transmembrane helix</keyword>
<keyword evidence="3 9" id="KW-0813">Transport</keyword>